<gene>
    <name evidence="1" type="ORF">ACHAWO_010551</name>
</gene>
<comment type="caution">
    <text evidence="1">The sequence shown here is derived from an EMBL/GenBank/DDBJ whole genome shotgun (WGS) entry which is preliminary data.</text>
</comment>
<proteinExistence type="predicted"/>
<dbReference type="AlphaFoldDB" id="A0ABD3NII2"/>
<protein>
    <submittedName>
        <fullName evidence="1">Uncharacterized protein</fullName>
    </submittedName>
</protein>
<organism evidence="1 2">
    <name type="scientific">Cyclotella atomus</name>
    <dbReference type="NCBI Taxonomy" id="382360"/>
    <lineage>
        <taxon>Eukaryota</taxon>
        <taxon>Sar</taxon>
        <taxon>Stramenopiles</taxon>
        <taxon>Ochrophyta</taxon>
        <taxon>Bacillariophyta</taxon>
        <taxon>Coscinodiscophyceae</taxon>
        <taxon>Thalassiosirophycidae</taxon>
        <taxon>Stephanodiscales</taxon>
        <taxon>Stephanodiscaceae</taxon>
        <taxon>Cyclotella</taxon>
    </lineage>
</organism>
<evidence type="ECO:0000313" key="1">
    <source>
        <dbReference type="EMBL" id="KAL3775743.1"/>
    </source>
</evidence>
<keyword evidence="2" id="KW-1185">Reference proteome</keyword>
<sequence length="152" mass="17585">MWMRTGLFGSSKCDGYFSIKHLVVSLFAALVAGSDEPKARSLEDGIPSCPEGLTNLWILTDDLTLFWDVKYGDTAKSDVLRVCSVKRLAWFWCESSRRHGRFSSDYWTTRQDTVLKYNLGGKRVEGKSNIDEYQYQAERQHYCHVLREDFHS</sequence>
<name>A0ABD3NII2_9STRA</name>
<reference evidence="1 2" key="1">
    <citation type="submission" date="2024-10" db="EMBL/GenBank/DDBJ databases">
        <title>Updated reference genomes for cyclostephanoid diatoms.</title>
        <authorList>
            <person name="Roberts W.R."/>
            <person name="Alverson A.J."/>
        </authorList>
    </citation>
    <scope>NUCLEOTIDE SEQUENCE [LARGE SCALE GENOMIC DNA]</scope>
    <source>
        <strain evidence="1 2">AJA010-31</strain>
    </source>
</reference>
<accession>A0ABD3NII2</accession>
<evidence type="ECO:0000313" key="2">
    <source>
        <dbReference type="Proteomes" id="UP001530400"/>
    </source>
</evidence>
<dbReference type="EMBL" id="JALLPJ020001138">
    <property type="protein sequence ID" value="KAL3775743.1"/>
    <property type="molecule type" value="Genomic_DNA"/>
</dbReference>
<dbReference type="Proteomes" id="UP001530400">
    <property type="component" value="Unassembled WGS sequence"/>
</dbReference>